<organism evidence="12 13">
    <name type="scientific">Drosophila kikkawai</name>
    <name type="common">Fruit fly</name>
    <dbReference type="NCBI Taxonomy" id="30033"/>
    <lineage>
        <taxon>Eukaryota</taxon>
        <taxon>Metazoa</taxon>
        <taxon>Ecdysozoa</taxon>
        <taxon>Arthropoda</taxon>
        <taxon>Hexapoda</taxon>
        <taxon>Insecta</taxon>
        <taxon>Pterygota</taxon>
        <taxon>Neoptera</taxon>
        <taxon>Endopterygota</taxon>
        <taxon>Diptera</taxon>
        <taxon>Brachycera</taxon>
        <taxon>Muscomorpha</taxon>
        <taxon>Ephydroidea</taxon>
        <taxon>Drosophilidae</taxon>
        <taxon>Drosophila</taxon>
        <taxon>Sophophora</taxon>
    </lineage>
</organism>
<keyword evidence="2" id="KW-1003">Cell membrane</keyword>
<dbReference type="GO" id="GO:0005549">
    <property type="term" value="F:odorant binding"/>
    <property type="evidence" value="ECO:0007669"/>
    <property type="project" value="InterPro"/>
</dbReference>
<sequence>MDITWIKNKFLGRQVVKVEALKNQYVTLEDFLSVPATFYRCLGMDPFVYNKNTSIAKHLMFTLQFVMLTLTIVMMLELALLNEDFFESMQVLGFATCGIAGILKAISVQIQKDKMIRLVRQLRSCFPSSSSEEEQKQYEVELYLRRFNRFAKPFGGLYLILTSTFGLISIAQYVFQRWVLRSPNPTQYLPYVSLLPWEWRDSWRYYPTYLMQLINGYTVTWSHLSSDSMIFAVVMQAVMHFDRLTRALRDFKVRNNGTVGKADEDLKNLGALIAYHSQVLGLVDVMNKIFGIPLLINFLTSSLLVCNVGFQLTFGFSTENFGPQLMFIATAFVEIYLICFFSQMLIDASGSVSFAAYDMHWLEADSRFRKMIVLLCMRAQKPICLKATNFLDISIRTMSGFLEISYKFFCAIRSMYQ</sequence>
<evidence type="ECO:0000256" key="9">
    <source>
        <dbReference type="ARBA" id="ARBA00023224"/>
    </source>
</evidence>
<feature type="transmembrane region" description="Helical" evidence="11">
    <location>
        <begin position="294"/>
        <end position="314"/>
    </location>
</feature>
<feature type="transmembrane region" description="Helical" evidence="11">
    <location>
        <begin position="59"/>
        <end position="79"/>
    </location>
</feature>
<keyword evidence="6 11" id="KW-1133">Transmembrane helix</keyword>
<dbReference type="GO" id="GO:0004984">
    <property type="term" value="F:olfactory receptor activity"/>
    <property type="evidence" value="ECO:0007669"/>
    <property type="project" value="InterPro"/>
</dbReference>
<name>A0A6P4JLK4_DROKI</name>
<dbReference type="OrthoDB" id="8185860at2759"/>
<evidence type="ECO:0000256" key="1">
    <source>
        <dbReference type="ARBA" id="ARBA00004651"/>
    </source>
</evidence>
<feature type="transmembrane region" description="Helical" evidence="11">
    <location>
        <begin position="91"/>
        <end position="110"/>
    </location>
</feature>
<evidence type="ECO:0000256" key="5">
    <source>
        <dbReference type="ARBA" id="ARBA00022725"/>
    </source>
</evidence>
<feature type="transmembrane region" description="Helical" evidence="11">
    <location>
        <begin position="326"/>
        <end position="346"/>
    </location>
</feature>
<evidence type="ECO:0000256" key="3">
    <source>
        <dbReference type="ARBA" id="ARBA00022606"/>
    </source>
</evidence>
<evidence type="ECO:0000256" key="2">
    <source>
        <dbReference type="ARBA" id="ARBA00022475"/>
    </source>
</evidence>
<dbReference type="GO" id="GO:0007165">
    <property type="term" value="P:signal transduction"/>
    <property type="evidence" value="ECO:0007669"/>
    <property type="project" value="UniProtKB-KW"/>
</dbReference>
<dbReference type="PANTHER" id="PTHR21137">
    <property type="entry name" value="ODORANT RECEPTOR"/>
    <property type="match status" value="1"/>
</dbReference>
<keyword evidence="9 11" id="KW-0807">Transducer</keyword>
<keyword evidence="7 11" id="KW-0472">Membrane</keyword>
<evidence type="ECO:0000256" key="8">
    <source>
        <dbReference type="ARBA" id="ARBA00023170"/>
    </source>
</evidence>
<dbReference type="PANTHER" id="PTHR21137:SF44">
    <property type="entry name" value="ODORANT RECEPTOR 13A-RELATED"/>
    <property type="match status" value="1"/>
</dbReference>
<comment type="subcellular location">
    <subcellularLocation>
        <location evidence="1 11">Cell membrane</location>
        <topology evidence="1 11">Multi-pass membrane protein</topology>
    </subcellularLocation>
</comment>
<dbReference type="GO" id="GO:0005886">
    <property type="term" value="C:plasma membrane"/>
    <property type="evidence" value="ECO:0007669"/>
    <property type="project" value="UniProtKB-SubCell"/>
</dbReference>
<comment type="subunit">
    <text evidence="10">Interacts with Orco. Complexes exist early in the endomembrane system in olfactory sensory neurons (OSNs), coupling these complexes to the conserved ciliary trafficking pathway.</text>
</comment>
<evidence type="ECO:0000313" key="13">
    <source>
        <dbReference type="RefSeq" id="XP_017035519.1"/>
    </source>
</evidence>
<evidence type="ECO:0000256" key="6">
    <source>
        <dbReference type="ARBA" id="ARBA00022989"/>
    </source>
</evidence>
<keyword evidence="5 11" id="KW-0552">Olfaction</keyword>
<feature type="transmembrane region" description="Helical" evidence="11">
    <location>
        <begin position="155"/>
        <end position="175"/>
    </location>
</feature>
<feature type="transmembrane region" description="Helical" evidence="11">
    <location>
        <begin position="220"/>
        <end position="239"/>
    </location>
</feature>
<accession>A0A6P4JLK4</accession>
<evidence type="ECO:0000256" key="7">
    <source>
        <dbReference type="ARBA" id="ARBA00023136"/>
    </source>
</evidence>
<keyword evidence="8 11" id="KW-0675">Receptor</keyword>
<evidence type="ECO:0000256" key="4">
    <source>
        <dbReference type="ARBA" id="ARBA00022692"/>
    </source>
</evidence>
<reference evidence="13" key="1">
    <citation type="submission" date="2025-08" db="UniProtKB">
        <authorList>
            <consortium name="RefSeq"/>
        </authorList>
    </citation>
    <scope>IDENTIFICATION</scope>
    <source>
        <strain evidence="13">14028-0561.14</strain>
        <tissue evidence="13">Whole fly</tissue>
    </source>
</reference>
<evidence type="ECO:0000256" key="11">
    <source>
        <dbReference type="RuleBase" id="RU351113"/>
    </source>
</evidence>
<dbReference type="InterPro" id="IPR004117">
    <property type="entry name" value="7tm6_olfct_rcpt"/>
</dbReference>
<keyword evidence="12" id="KW-1185">Reference proteome</keyword>
<dbReference type="AlphaFoldDB" id="A0A6P4JLK4"/>
<keyword evidence="4 11" id="KW-0812">Transmembrane</keyword>
<gene>
    <name evidence="13" type="primary">Or67a</name>
</gene>
<evidence type="ECO:0000313" key="12">
    <source>
        <dbReference type="Proteomes" id="UP001652661"/>
    </source>
</evidence>
<keyword evidence="3 11" id="KW-0716">Sensory transduction</keyword>
<proteinExistence type="inferred from homology"/>
<comment type="similarity">
    <text evidence="11">Belongs to the insect chemoreceptor superfamily. Heteromeric odorant receptor channel (TC 1.A.69) family.</text>
</comment>
<dbReference type="Proteomes" id="UP001652661">
    <property type="component" value="Chromosome 3R"/>
</dbReference>
<comment type="caution">
    <text evidence="11">Lacks conserved residue(s) required for the propagation of feature annotation.</text>
</comment>
<protein>
    <recommendedName>
        <fullName evidence="11">Odorant receptor</fullName>
    </recommendedName>
</protein>
<dbReference type="Pfam" id="PF02949">
    <property type="entry name" value="7tm_6"/>
    <property type="match status" value="1"/>
</dbReference>
<dbReference type="RefSeq" id="XP_017035519.1">
    <property type="nucleotide sequence ID" value="XM_017180030.1"/>
</dbReference>
<evidence type="ECO:0000256" key="10">
    <source>
        <dbReference type="ARBA" id="ARBA00038679"/>
    </source>
</evidence>